<dbReference type="PANTHER" id="PTHR45708">
    <property type="entry name" value="ENDOCHITINASE"/>
    <property type="match status" value="1"/>
</dbReference>
<keyword evidence="5" id="KW-0378">Hydrolase</keyword>
<dbReference type="GO" id="GO:0005576">
    <property type="term" value="C:extracellular region"/>
    <property type="evidence" value="ECO:0007669"/>
    <property type="project" value="TreeGrafter"/>
</dbReference>
<dbReference type="PROSITE" id="PS51910">
    <property type="entry name" value="GH18_2"/>
    <property type="match status" value="1"/>
</dbReference>
<dbReference type="InterPro" id="IPR036779">
    <property type="entry name" value="LysM_dom_sf"/>
</dbReference>
<feature type="chain" id="PRO_5004462804" evidence="2">
    <location>
        <begin position="20"/>
        <end position="437"/>
    </location>
</feature>
<dbReference type="EMBL" id="KB933141">
    <property type="protein sequence ID" value="EON99655.1"/>
    <property type="molecule type" value="Genomic_DNA"/>
</dbReference>
<dbReference type="SUPFAM" id="SSF51445">
    <property type="entry name" value="(Trans)glycosidases"/>
    <property type="match status" value="1"/>
</dbReference>
<proteinExistence type="inferred from homology"/>
<dbReference type="SUPFAM" id="SSF54106">
    <property type="entry name" value="LysM domain"/>
    <property type="match status" value="1"/>
</dbReference>
<dbReference type="eggNOG" id="KOG4701">
    <property type="taxonomic scope" value="Eukaryota"/>
</dbReference>
<dbReference type="InterPro" id="IPR018392">
    <property type="entry name" value="LysM"/>
</dbReference>
<evidence type="ECO:0000313" key="6">
    <source>
        <dbReference type="Proteomes" id="UP000014074"/>
    </source>
</evidence>
<feature type="domain" description="LysM" evidence="3">
    <location>
        <begin position="380"/>
        <end position="426"/>
    </location>
</feature>
<gene>
    <name evidence="5" type="ORF">UCRPA7_4827</name>
</gene>
<dbReference type="Proteomes" id="UP000014074">
    <property type="component" value="Unassembled WGS sequence"/>
</dbReference>
<feature type="signal peptide" evidence="2">
    <location>
        <begin position="1"/>
        <end position="19"/>
    </location>
</feature>
<dbReference type="InterPro" id="IPR001223">
    <property type="entry name" value="Glyco_hydro18_cat"/>
</dbReference>
<dbReference type="GO" id="GO:0004568">
    <property type="term" value="F:chitinase activity"/>
    <property type="evidence" value="ECO:0007669"/>
    <property type="project" value="TreeGrafter"/>
</dbReference>
<reference evidence="6" key="1">
    <citation type="journal article" date="2013" name="Genome Announc.">
        <title>Draft genome sequence of the ascomycete Phaeoacremonium aleophilum strain UCR-PA7, a causal agent of the esca disease complex in grapevines.</title>
        <authorList>
            <person name="Blanco-Ulate B."/>
            <person name="Rolshausen P."/>
            <person name="Cantu D."/>
        </authorList>
    </citation>
    <scope>NUCLEOTIDE SEQUENCE [LARGE SCALE GENOMIC DNA]</scope>
    <source>
        <strain evidence="6">UCR-PA7</strain>
    </source>
</reference>
<dbReference type="InterPro" id="IPR017853">
    <property type="entry name" value="GH"/>
</dbReference>
<evidence type="ECO:0000259" key="3">
    <source>
        <dbReference type="PROSITE" id="PS51782"/>
    </source>
</evidence>
<dbReference type="SMART" id="SM00257">
    <property type="entry name" value="LysM"/>
    <property type="match status" value="1"/>
</dbReference>
<dbReference type="RefSeq" id="XP_007915569.1">
    <property type="nucleotide sequence ID" value="XM_007917378.1"/>
</dbReference>
<evidence type="ECO:0000313" key="5">
    <source>
        <dbReference type="EMBL" id="EON99655.1"/>
    </source>
</evidence>
<dbReference type="AlphaFoldDB" id="R8BK13"/>
<dbReference type="Pfam" id="PF01476">
    <property type="entry name" value="LysM"/>
    <property type="match status" value="1"/>
</dbReference>
<dbReference type="Gene3D" id="3.20.20.80">
    <property type="entry name" value="Glycosidases"/>
    <property type="match status" value="1"/>
</dbReference>
<keyword evidence="6" id="KW-1185">Reference proteome</keyword>
<evidence type="ECO:0000256" key="1">
    <source>
        <dbReference type="ARBA" id="ARBA00025727"/>
    </source>
</evidence>
<dbReference type="InterPro" id="IPR045321">
    <property type="entry name" value="Cts1-like"/>
</dbReference>
<evidence type="ECO:0000256" key="2">
    <source>
        <dbReference type="SAM" id="SignalP"/>
    </source>
</evidence>
<evidence type="ECO:0000259" key="4">
    <source>
        <dbReference type="PROSITE" id="PS51910"/>
    </source>
</evidence>
<dbReference type="GeneID" id="19325318"/>
<name>R8BK13_PHAM7</name>
<organism evidence="5 6">
    <name type="scientific">Phaeoacremonium minimum (strain UCR-PA7)</name>
    <name type="common">Esca disease fungus</name>
    <name type="synonym">Togninia minima</name>
    <dbReference type="NCBI Taxonomy" id="1286976"/>
    <lineage>
        <taxon>Eukaryota</taxon>
        <taxon>Fungi</taxon>
        <taxon>Dikarya</taxon>
        <taxon>Ascomycota</taxon>
        <taxon>Pezizomycotina</taxon>
        <taxon>Sordariomycetes</taxon>
        <taxon>Sordariomycetidae</taxon>
        <taxon>Togniniales</taxon>
        <taxon>Togniniaceae</taxon>
        <taxon>Phaeoacremonium</taxon>
    </lineage>
</organism>
<dbReference type="CDD" id="cd02877">
    <property type="entry name" value="GH18_hevamine_XipI_class_III"/>
    <property type="match status" value="1"/>
</dbReference>
<dbReference type="OrthoDB" id="6020543at2759"/>
<dbReference type="PROSITE" id="PS51782">
    <property type="entry name" value="LYSM"/>
    <property type="match status" value="1"/>
</dbReference>
<dbReference type="GO" id="GO:0005975">
    <property type="term" value="P:carbohydrate metabolic process"/>
    <property type="evidence" value="ECO:0007669"/>
    <property type="project" value="InterPro"/>
</dbReference>
<dbReference type="InterPro" id="IPR050542">
    <property type="entry name" value="Glycosyl_Hydrlase18_Chitinase"/>
</dbReference>
<keyword evidence="2" id="KW-0732">Signal</keyword>
<comment type="similarity">
    <text evidence="1">Belongs to the glycosyl hydrolase 18 family. Chitinase class III subfamily.</text>
</comment>
<feature type="domain" description="GH18" evidence="4">
    <location>
        <begin position="22"/>
        <end position="340"/>
    </location>
</feature>
<sequence>MHFRKAFIATALAVAPVWAAGKSVNVYWGQNGIDTLESACNTDGFEYITLGFINSSPENGNGTGYPGSNFGAHCWADVYSNNGKTSHLYSECKSIQTGISKCQANGKKVLLSIGGVYNATTSNYAVSNAAKGVEFADFMWNAFGPYNASWTGPRPFDDTDSGTINVVDGYDFDIEYAFADETGYVAMINRLRSKITAAKRSDIITGAPQCPLNDPYVDMKYMLQNAQFDLLFIQFYNNPSCNAGNTDFTLNSGFNYAAWEDFLKTTPNNATKLFIGLPGSSSAAGSGYITLSAAKTLLCQYKDYPQFGGAMIWDQYYGELNTGLDLKTYYESIHDILNGGCGGSSTTTTRATTTSSSSSVCTTVTTPAAVQSGIATNCVKFYKVQTGDYCQAIADEFKISLANFYAWNPAVGSTCGNLWADEYYCLNFITCHHNFGF</sequence>
<accession>R8BK13</accession>
<dbReference type="CDD" id="cd00118">
    <property type="entry name" value="LysM"/>
    <property type="match status" value="1"/>
</dbReference>
<dbReference type="Pfam" id="PF00704">
    <property type="entry name" value="Glyco_hydro_18"/>
    <property type="match status" value="1"/>
</dbReference>
<dbReference type="Gene3D" id="3.10.350.10">
    <property type="entry name" value="LysM domain"/>
    <property type="match status" value="1"/>
</dbReference>
<dbReference type="KEGG" id="tmn:UCRPA7_4827"/>
<dbReference type="PANTHER" id="PTHR45708:SF47">
    <property type="entry name" value="ENDOCHITINASE A"/>
    <property type="match status" value="1"/>
</dbReference>
<dbReference type="HOGENOM" id="CLU_007818_7_1_1"/>
<protein>
    <submittedName>
        <fullName evidence="5">Putative glycoside hydrolase family 18 protein</fullName>
    </submittedName>
</protein>